<keyword evidence="3 6" id="KW-0713">Self-incompatibility</keyword>
<accession>A0A6D2J317</accession>
<dbReference type="AlphaFoldDB" id="A0A6D2J317"/>
<feature type="chain" id="PRO_5025716538" description="S-protein homolog" evidence="6">
    <location>
        <begin position="21"/>
        <end position="140"/>
    </location>
</feature>
<sequence length="140" mass="16024">MNNLFIISILLGLFIGISHGFHTLGESKVTVSNQLEHSKLLKVRCNKGDNDLGEHIVKIGEEYEFTFNDSIFGTTRYSCKMDQGPNFKHHQEFVVYDASWSKALEVTCKWIAREDGIYFSLDGNPPTRKYVWDGPHILNN</sequence>
<reference evidence="7" key="1">
    <citation type="submission" date="2020-01" db="EMBL/GenBank/DDBJ databases">
        <authorList>
            <person name="Mishra B."/>
        </authorList>
    </citation>
    <scope>NUCLEOTIDE SEQUENCE [LARGE SCALE GENOMIC DNA]</scope>
</reference>
<dbReference type="EMBL" id="CACVBM020001140">
    <property type="protein sequence ID" value="CAA7033939.1"/>
    <property type="molecule type" value="Genomic_DNA"/>
</dbReference>
<evidence type="ECO:0000256" key="1">
    <source>
        <dbReference type="ARBA" id="ARBA00004613"/>
    </source>
</evidence>
<comment type="caution">
    <text evidence="7">The sequence shown here is derived from an EMBL/GenBank/DDBJ whole genome shotgun (WGS) entry which is preliminary data.</text>
</comment>
<evidence type="ECO:0000313" key="7">
    <source>
        <dbReference type="EMBL" id="CAA7033939.1"/>
    </source>
</evidence>
<keyword evidence="8" id="KW-1185">Reference proteome</keyword>
<dbReference type="PANTHER" id="PTHR31232:SF78">
    <property type="entry name" value="S-PROTEIN HOMOLOG"/>
    <property type="match status" value="1"/>
</dbReference>
<evidence type="ECO:0000313" key="8">
    <source>
        <dbReference type="Proteomes" id="UP000467841"/>
    </source>
</evidence>
<name>A0A6D2J317_9BRAS</name>
<evidence type="ECO:0000256" key="4">
    <source>
        <dbReference type="ARBA" id="ARBA00022525"/>
    </source>
</evidence>
<evidence type="ECO:0000256" key="6">
    <source>
        <dbReference type="RuleBase" id="RU367044"/>
    </source>
</evidence>
<dbReference type="GO" id="GO:0005576">
    <property type="term" value="C:extracellular region"/>
    <property type="evidence" value="ECO:0007669"/>
    <property type="project" value="UniProtKB-SubCell"/>
</dbReference>
<comment type="similarity">
    <text evidence="2 6">Belongs to the plant self-incompatibility (S1) protein family.</text>
</comment>
<dbReference type="Pfam" id="PF05938">
    <property type="entry name" value="Self-incomp_S1"/>
    <property type="match status" value="1"/>
</dbReference>
<proteinExistence type="inferred from homology"/>
<keyword evidence="5 6" id="KW-0732">Signal</keyword>
<organism evidence="7 8">
    <name type="scientific">Microthlaspi erraticum</name>
    <dbReference type="NCBI Taxonomy" id="1685480"/>
    <lineage>
        <taxon>Eukaryota</taxon>
        <taxon>Viridiplantae</taxon>
        <taxon>Streptophyta</taxon>
        <taxon>Embryophyta</taxon>
        <taxon>Tracheophyta</taxon>
        <taxon>Spermatophyta</taxon>
        <taxon>Magnoliopsida</taxon>
        <taxon>eudicotyledons</taxon>
        <taxon>Gunneridae</taxon>
        <taxon>Pentapetalae</taxon>
        <taxon>rosids</taxon>
        <taxon>malvids</taxon>
        <taxon>Brassicales</taxon>
        <taxon>Brassicaceae</taxon>
        <taxon>Coluteocarpeae</taxon>
        <taxon>Microthlaspi</taxon>
    </lineage>
</organism>
<feature type="signal peptide" evidence="6">
    <location>
        <begin position="1"/>
        <end position="20"/>
    </location>
</feature>
<gene>
    <name evidence="7" type="ORF">MERR_LOCUS21174</name>
</gene>
<dbReference type="GO" id="GO:0060320">
    <property type="term" value="P:rejection of self pollen"/>
    <property type="evidence" value="ECO:0007669"/>
    <property type="project" value="UniProtKB-KW"/>
</dbReference>
<dbReference type="OrthoDB" id="1727555at2759"/>
<dbReference type="PANTHER" id="PTHR31232">
    <property type="match status" value="1"/>
</dbReference>
<evidence type="ECO:0000256" key="3">
    <source>
        <dbReference type="ARBA" id="ARBA00022471"/>
    </source>
</evidence>
<dbReference type="Proteomes" id="UP000467841">
    <property type="component" value="Unassembled WGS sequence"/>
</dbReference>
<comment type="subcellular location">
    <subcellularLocation>
        <location evidence="1 6">Secreted</location>
    </subcellularLocation>
</comment>
<evidence type="ECO:0000256" key="5">
    <source>
        <dbReference type="ARBA" id="ARBA00022729"/>
    </source>
</evidence>
<protein>
    <recommendedName>
        <fullName evidence="6">S-protein homolog</fullName>
    </recommendedName>
</protein>
<evidence type="ECO:0000256" key="2">
    <source>
        <dbReference type="ARBA" id="ARBA00005581"/>
    </source>
</evidence>
<keyword evidence="4 6" id="KW-0964">Secreted</keyword>
<dbReference type="InterPro" id="IPR010264">
    <property type="entry name" value="Self-incomp_S1"/>
</dbReference>